<proteinExistence type="predicted"/>
<dbReference type="AlphaFoldDB" id="A0A8D5AM76"/>
<feature type="domain" description="Glycine-zipper-containing OmpA-like membrane" evidence="2">
    <location>
        <begin position="64"/>
        <end position="106"/>
    </location>
</feature>
<evidence type="ECO:0000313" key="4">
    <source>
        <dbReference type="Proteomes" id="UP000824988"/>
    </source>
</evidence>
<sequence>MLRKCSTVIVAVAALGVTGCAEYGGYTPTVDTYNDPNAQHLTGDMQDCKALAKQASGGGVKSTATGAAVGGLVGAAAGAAMGAVVGSPGTGAALGAAAGGIGGGAYKGVSSDEDYKNAYRTCMRKRGHNVID</sequence>
<evidence type="ECO:0000256" key="1">
    <source>
        <dbReference type="SAM" id="SignalP"/>
    </source>
</evidence>
<organism evidence="3 4">
    <name type="scientific">Methylogaea oryzae</name>
    <dbReference type="NCBI Taxonomy" id="1295382"/>
    <lineage>
        <taxon>Bacteria</taxon>
        <taxon>Pseudomonadati</taxon>
        <taxon>Pseudomonadota</taxon>
        <taxon>Gammaproteobacteria</taxon>
        <taxon>Methylococcales</taxon>
        <taxon>Methylococcaceae</taxon>
        <taxon>Methylogaea</taxon>
    </lineage>
</organism>
<keyword evidence="1" id="KW-0732">Signal</keyword>
<protein>
    <recommendedName>
        <fullName evidence="2">Glycine-zipper-containing OmpA-like membrane domain-containing protein</fullName>
    </recommendedName>
</protein>
<evidence type="ECO:0000259" key="2">
    <source>
        <dbReference type="Pfam" id="PF13436"/>
    </source>
</evidence>
<dbReference type="InterPro" id="IPR025693">
    <property type="entry name" value="Gly-zipper_OmpA-like_dom"/>
</dbReference>
<dbReference type="Proteomes" id="UP000824988">
    <property type="component" value="Chromosome"/>
</dbReference>
<feature type="chain" id="PRO_5034634311" description="Glycine-zipper-containing OmpA-like membrane domain-containing protein" evidence="1">
    <location>
        <begin position="24"/>
        <end position="132"/>
    </location>
</feature>
<dbReference type="PROSITE" id="PS51257">
    <property type="entry name" value="PROKAR_LIPOPROTEIN"/>
    <property type="match status" value="1"/>
</dbReference>
<dbReference type="Pfam" id="PF13436">
    <property type="entry name" value="Gly-zipper_OmpA"/>
    <property type="match status" value="1"/>
</dbReference>
<evidence type="ECO:0000313" key="3">
    <source>
        <dbReference type="EMBL" id="BBL72886.1"/>
    </source>
</evidence>
<keyword evidence="4" id="KW-1185">Reference proteome</keyword>
<reference evidence="3" key="1">
    <citation type="submission" date="2019-06" db="EMBL/GenBank/DDBJ databases">
        <title>Complete genome sequence of Methylogaea oryzae strain JCM16910.</title>
        <authorList>
            <person name="Asakawa S."/>
        </authorList>
    </citation>
    <scope>NUCLEOTIDE SEQUENCE</scope>
    <source>
        <strain evidence="3">E10</strain>
    </source>
</reference>
<dbReference type="KEGG" id="moz:MoryE10_34920"/>
<gene>
    <name evidence="3" type="ORF">MoryE10_34920</name>
</gene>
<dbReference type="EMBL" id="AP019782">
    <property type="protein sequence ID" value="BBL72886.1"/>
    <property type="molecule type" value="Genomic_DNA"/>
</dbReference>
<feature type="signal peptide" evidence="1">
    <location>
        <begin position="1"/>
        <end position="23"/>
    </location>
</feature>
<name>A0A8D5AM76_9GAMM</name>
<dbReference type="RefSeq" id="WP_221047815.1">
    <property type="nucleotide sequence ID" value="NZ_AP019782.1"/>
</dbReference>
<accession>A0A8D5AM76</accession>